<protein>
    <submittedName>
        <fullName evidence="1">Uncharacterized protein</fullName>
    </submittedName>
</protein>
<sequence>MSHPIVPSIPHPPPM</sequence>
<accession>A0A0A8ZGT3</accession>
<dbReference type="EMBL" id="GBRH01259879">
    <property type="protein sequence ID" value="JAD38016.1"/>
    <property type="molecule type" value="Transcribed_RNA"/>
</dbReference>
<proteinExistence type="predicted"/>
<organism evidence="1">
    <name type="scientific">Arundo donax</name>
    <name type="common">Giant reed</name>
    <name type="synonym">Donax arundinaceus</name>
    <dbReference type="NCBI Taxonomy" id="35708"/>
    <lineage>
        <taxon>Eukaryota</taxon>
        <taxon>Viridiplantae</taxon>
        <taxon>Streptophyta</taxon>
        <taxon>Embryophyta</taxon>
        <taxon>Tracheophyta</taxon>
        <taxon>Spermatophyta</taxon>
        <taxon>Magnoliopsida</taxon>
        <taxon>Liliopsida</taxon>
        <taxon>Poales</taxon>
        <taxon>Poaceae</taxon>
        <taxon>PACMAD clade</taxon>
        <taxon>Arundinoideae</taxon>
        <taxon>Arundineae</taxon>
        <taxon>Arundo</taxon>
    </lineage>
</organism>
<reference evidence="1" key="2">
    <citation type="journal article" date="2015" name="Data Brief">
        <title>Shoot transcriptome of the giant reed, Arundo donax.</title>
        <authorList>
            <person name="Barrero R.A."/>
            <person name="Guerrero F.D."/>
            <person name="Moolhuijzen P."/>
            <person name="Goolsby J.A."/>
            <person name="Tidwell J."/>
            <person name="Bellgard S.E."/>
            <person name="Bellgard M.I."/>
        </authorList>
    </citation>
    <scope>NUCLEOTIDE SEQUENCE</scope>
    <source>
        <tissue evidence="1">Shoot tissue taken approximately 20 cm above the soil surface</tissue>
    </source>
</reference>
<evidence type="ECO:0000313" key="1">
    <source>
        <dbReference type="EMBL" id="JAD38016.1"/>
    </source>
</evidence>
<name>A0A0A8ZGT3_ARUDO</name>
<reference evidence="1" key="1">
    <citation type="submission" date="2014-09" db="EMBL/GenBank/DDBJ databases">
        <authorList>
            <person name="Magalhaes I.L.F."/>
            <person name="Oliveira U."/>
            <person name="Santos F.R."/>
            <person name="Vidigal T.H.D.A."/>
            <person name="Brescovit A.D."/>
            <person name="Santos A.J."/>
        </authorList>
    </citation>
    <scope>NUCLEOTIDE SEQUENCE</scope>
    <source>
        <tissue evidence="1">Shoot tissue taken approximately 20 cm above the soil surface</tissue>
    </source>
</reference>